<evidence type="ECO:0000313" key="7">
    <source>
        <dbReference type="Proteomes" id="UP000694425"/>
    </source>
</evidence>
<evidence type="ECO:0000256" key="5">
    <source>
        <dbReference type="ARBA" id="ARBA00023136"/>
    </source>
</evidence>
<dbReference type="Ensembl" id="ENSNVIT00000019933.1">
    <property type="protein sequence ID" value="ENSNVIP00000017096.1"/>
    <property type="gene ID" value="ENSNVIG00000013401.1"/>
</dbReference>
<evidence type="ECO:0000256" key="1">
    <source>
        <dbReference type="ARBA" id="ARBA00004141"/>
    </source>
</evidence>
<reference evidence="6" key="2">
    <citation type="submission" date="2025-09" db="UniProtKB">
        <authorList>
            <consortium name="Ensembl"/>
        </authorList>
    </citation>
    <scope>IDENTIFICATION</scope>
</reference>
<dbReference type="AlphaFoldDB" id="A0A8C7B488"/>
<organism evidence="6 7">
    <name type="scientific">Neovison vison</name>
    <name type="common">American mink</name>
    <name type="synonym">Mustela vison</name>
    <dbReference type="NCBI Taxonomy" id="452646"/>
    <lineage>
        <taxon>Eukaryota</taxon>
        <taxon>Metazoa</taxon>
        <taxon>Chordata</taxon>
        <taxon>Craniata</taxon>
        <taxon>Vertebrata</taxon>
        <taxon>Euteleostomi</taxon>
        <taxon>Mammalia</taxon>
        <taxon>Eutheria</taxon>
        <taxon>Laurasiatheria</taxon>
        <taxon>Carnivora</taxon>
        <taxon>Caniformia</taxon>
        <taxon>Musteloidea</taxon>
        <taxon>Mustelidae</taxon>
        <taxon>Mustelinae</taxon>
        <taxon>Neogale</taxon>
    </lineage>
</organism>
<proteinExistence type="inferred from homology"/>
<evidence type="ECO:0000256" key="2">
    <source>
        <dbReference type="ARBA" id="ARBA00006208"/>
    </source>
</evidence>
<keyword evidence="4" id="KW-1133">Transmembrane helix</keyword>
<keyword evidence="3" id="KW-0812">Transmembrane</keyword>
<comment type="similarity">
    <text evidence="2">Belongs to the TMEM256 family.</text>
</comment>
<evidence type="ECO:0000313" key="6">
    <source>
        <dbReference type="Ensembl" id="ENSNVIP00000017096.1"/>
    </source>
</evidence>
<dbReference type="GeneTree" id="ENSGT00940000169716"/>
<dbReference type="Pfam" id="PF04241">
    <property type="entry name" value="DUF423"/>
    <property type="match status" value="1"/>
</dbReference>
<keyword evidence="5" id="KW-0472">Membrane</keyword>
<dbReference type="PANTHER" id="PTHR43461:SF1">
    <property type="entry name" value="TRANSMEMBRANE PROTEIN 256"/>
    <property type="match status" value="1"/>
</dbReference>
<sequence>PAGVGGEVPDLEETSLASALSHTTEVLGLLWGSFQGKELFDKANRHHFLHSVALLRVPHLWLASGTTLFCTSFYYQALKGDPYAQTLTPVGGSLLMMGWLTLAL</sequence>
<protein>
    <recommendedName>
        <fullName evidence="8">Transmembrane protein 256</fullName>
    </recommendedName>
</protein>
<evidence type="ECO:0008006" key="8">
    <source>
        <dbReference type="Google" id="ProtNLM"/>
    </source>
</evidence>
<evidence type="ECO:0000256" key="4">
    <source>
        <dbReference type="ARBA" id="ARBA00022989"/>
    </source>
</evidence>
<reference evidence="6" key="1">
    <citation type="submission" date="2025-08" db="UniProtKB">
        <authorList>
            <consortium name="Ensembl"/>
        </authorList>
    </citation>
    <scope>IDENTIFICATION</scope>
</reference>
<keyword evidence="7" id="KW-1185">Reference proteome</keyword>
<dbReference type="InterPro" id="IPR006696">
    <property type="entry name" value="DUF423"/>
</dbReference>
<evidence type="ECO:0000256" key="3">
    <source>
        <dbReference type="ARBA" id="ARBA00022692"/>
    </source>
</evidence>
<dbReference type="Proteomes" id="UP000694425">
    <property type="component" value="Unplaced"/>
</dbReference>
<dbReference type="PANTHER" id="PTHR43461">
    <property type="entry name" value="TRANSMEMBRANE PROTEIN 256"/>
    <property type="match status" value="1"/>
</dbReference>
<name>A0A8C7B488_NEOVI</name>
<dbReference type="GO" id="GO:0016020">
    <property type="term" value="C:membrane"/>
    <property type="evidence" value="ECO:0007669"/>
    <property type="project" value="UniProtKB-SubCell"/>
</dbReference>
<comment type="subcellular location">
    <subcellularLocation>
        <location evidence="1">Membrane</location>
        <topology evidence="1">Multi-pass membrane protein</topology>
    </subcellularLocation>
</comment>
<accession>A0A8C7B488</accession>